<dbReference type="GO" id="GO:0008270">
    <property type="term" value="F:zinc ion binding"/>
    <property type="evidence" value="ECO:0007669"/>
    <property type="project" value="UniProtKB-UniRule"/>
</dbReference>
<feature type="binding site" evidence="6">
    <location>
        <position position="42"/>
    </location>
    <ligand>
        <name>Zn(2+)</name>
        <dbReference type="ChEBI" id="CHEBI:29105"/>
    </ligand>
</feature>
<reference evidence="8 9" key="2">
    <citation type="journal article" date="2016" name="Environ. Microbiol. Rep.">
        <title>Metagenomic evidence for the presence of phototrophic Gemmatimonadetes bacteria in diverse environments.</title>
        <authorList>
            <person name="Zeng Y."/>
            <person name="Baumbach J."/>
            <person name="Barbosa E.G."/>
            <person name="Azevedo V."/>
            <person name="Zhang C."/>
            <person name="Koblizek M."/>
        </authorList>
    </citation>
    <scope>NUCLEOTIDE SEQUENCE [LARGE SCALE GENOMIC DNA]</scope>
    <source>
        <strain evidence="8 9">AP64</strain>
    </source>
</reference>
<sequence>MENFRKIIQHNHEWAAAMKAADPDFFEKRAGKQEPQFLYIGCSDSRVPADAVTGTEPGELFVHRNIANVVLPSDLNVMCVLQYAVEVLDVKHVIVTGHYNCGGVKAAMGTASYGLVDLWLQPIRNVVRWNKPELDQIQDEQSRFDRVVELNVLEQLYHLSETPIIQNAWAKGRRPLLHGLVYDIHEGLLREIATGVDSQEAADGLAQRRQSGVPAGPPPIMGRIGGPVLVGDELADQIAKRVMDRMAAGAKDASKK</sequence>
<protein>
    <recommendedName>
        <fullName evidence="7">Carbonic anhydrase</fullName>
        <ecNumber evidence="7">4.2.1.1</ecNumber>
    </recommendedName>
    <alternativeName>
        <fullName evidence="7">Carbonate dehydratase</fullName>
    </alternativeName>
</protein>
<comment type="cofactor">
    <cofactor evidence="6">
        <name>Zn(2+)</name>
        <dbReference type="ChEBI" id="CHEBI:29105"/>
    </cofactor>
    <text evidence="6">Binds 1 zinc ion per subunit.</text>
</comment>
<dbReference type="PROSITE" id="PS00705">
    <property type="entry name" value="PROK_CO2_ANHYDRASE_2"/>
    <property type="match status" value="1"/>
</dbReference>
<evidence type="ECO:0000256" key="6">
    <source>
        <dbReference type="PIRSR" id="PIRSR601765-1"/>
    </source>
</evidence>
<keyword evidence="9" id="KW-1185">Reference proteome</keyword>
<dbReference type="AlphaFoldDB" id="A0A143BJU2"/>
<evidence type="ECO:0000256" key="7">
    <source>
        <dbReference type="RuleBase" id="RU003956"/>
    </source>
</evidence>
<keyword evidence="2 6" id="KW-0479">Metal-binding</keyword>
<evidence type="ECO:0000313" key="8">
    <source>
        <dbReference type="EMBL" id="AMW05299.1"/>
    </source>
</evidence>
<keyword evidence="4 7" id="KW-0456">Lyase</keyword>
<evidence type="ECO:0000256" key="3">
    <source>
        <dbReference type="ARBA" id="ARBA00022833"/>
    </source>
</evidence>
<dbReference type="SUPFAM" id="SSF53056">
    <property type="entry name" value="beta-carbonic anhydrase, cab"/>
    <property type="match status" value="1"/>
</dbReference>
<dbReference type="CDD" id="cd00883">
    <property type="entry name" value="beta_CA_cladeA"/>
    <property type="match status" value="1"/>
</dbReference>
<dbReference type="RefSeq" id="WP_026849597.1">
    <property type="nucleotide sequence ID" value="NZ_CP011454.1"/>
</dbReference>
<dbReference type="Gene3D" id="3.40.1050.10">
    <property type="entry name" value="Carbonic anhydrase"/>
    <property type="match status" value="1"/>
</dbReference>
<feature type="binding site" evidence="6">
    <location>
        <position position="98"/>
    </location>
    <ligand>
        <name>Zn(2+)</name>
        <dbReference type="ChEBI" id="CHEBI:29105"/>
    </ligand>
</feature>
<dbReference type="OrthoDB" id="9797527at2"/>
<comment type="function">
    <text evidence="7">Reversible hydration of carbon dioxide.</text>
</comment>
<reference evidence="8 9" key="1">
    <citation type="journal article" date="2014" name="Proc. Natl. Acad. Sci. U.S.A.">
        <title>Functional type 2 photosynthetic reaction centers found in the rare bacterial phylum Gemmatimonadetes.</title>
        <authorList>
            <person name="Zeng Y."/>
            <person name="Feng F."/>
            <person name="Medova H."/>
            <person name="Dean J."/>
            <person name="Koblizek M."/>
        </authorList>
    </citation>
    <scope>NUCLEOTIDE SEQUENCE [LARGE SCALE GENOMIC DNA]</scope>
    <source>
        <strain evidence="8 9">AP64</strain>
    </source>
</reference>
<evidence type="ECO:0000256" key="2">
    <source>
        <dbReference type="ARBA" id="ARBA00022723"/>
    </source>
</evidence>
<proteinExistence type="inferred from homology"/>
<feature type="binding site" evidence="6">
    <location>
        <position position="44"/>
    </location>
    <ligand>
        <name>Zn(2+)</name>
        <dbReference type="ChEBI" id="CHEBI:29105"/>
    </ligand>
</feature>
<dbReference type="InterPro" id="IPR015892">
    <property type="entry name" value="Carbonic_anhydrase_CS"/>
</dbReference>
<evidence type="ECO:0000256" key="5">
    <source>
        <dbReference type="ARBA" id="ARBA00048348"/>
    </source>
</evidence>
<gene>
    <name evidence="8" type="ORF">GEMMAAP_11805</name>
</gene>
<feature type="binding site" evidence="6">
    <location>
        <position position="101"/>
    </location>
    <ligand>
        <name>Zn(2+)</name>
        <dbReference type="ChEBI" id="CHEBI:29105"/>
    </ligand>
</feature>
<evidence type="ECO:0000256" key="4">
    <source>
        <dbReference type="ARBA" id="ARBA00023239"/>
    </source>
</evidence>
<accession>A0A143BJU2</accession>
<dbReference type="GO" id="GO:0015976">
    <property type="term" value="P:carbon utilization"/>
    <property type="evidence" value="ECO:0007669"/>
    <property type="project" value="InterPro"/>
</dbReference>
<dbReference type="GO" id="GO:0004089">
    <property type="term" value="F:carbonate dehydratase activity"/>
    <property type="evidence" value="ECO:0007669"/>
    <property type="project" value="UniProtKB-UniRule"/>
</dbReference>
<dbReference type="InterPro" id="IPR036874">
    <property type="entry name" value="Carbonic_anhydrase_sf"/>
</dbReference>
<dbReference type="STRING" id="1379270.GEMMAAP_11805"/>
<organism evidence="8 9">
    <name type="scientific">Gemmatimonas phototrophica</name>
    <dbReference type="NCBI Taxonomy" id="1379270"/>
    <lineage>
        <taxon>Bacteria</taxon>
        <taxon>Pseudomonadati</taxon>
        <taxon>Gemmatimonadota</taxon>
        <taxon>Gemmatimonadia</taxon>
        <taxon>Gemmatimonadales</taxon>
        <taxon>Gemmatimonadaceae</taxon>
        <taxon>Gemmatimonas</taxon>
    </lineage>
</organism>
<dbReference type="PANTHER" id="PTHR11002">
    <property type="entry name" value="CARBONIC ANHYDRASE"/>
    <property type="match status" value="1"/>
</dbReference>
<dbReference type="Pfam" id="PF00484">
    <property type="entry name" value="Pro_CA"/>
    <property type="match status" value="1"/>
</dbReference>
<name>A0A143BJU2_9BACT</name>
<dbReference type="Proteomes" id="UP000076404">
    <property type="component" value="Chromosome"/>
</dbReference>
<comment type="similarity">
    <text evidence="1 7">Belongs to the beta-class carbonic anhydrase family.</text>
</comment>
<dbReference type="FunFam" id="3.40.1050.10:FF:000001">
    <property type="entry name" value="Carbonic anhydrase"/>
    <property type="match status" value="1"/>
</dbReference>
<dbReference type="InterPro" id="IPR001765">
    <property type="entry name" value="Carbonic_anhydrase"/>
</dbReference>
<evidence type="ECO:0000256" key="1">
    <source>
        <dbReference type="ARBA" id="ARBA00006217"/>
    </source>
</evidence>
<dbReference type="PANTHER" id="PTHR11002:SF76">
    <property type="entry name" value="CARBONIC ANHYDRASE"/>
    <property type="match status" value="1"/>
</dbReference>
<dbReference type="KEGG" id="gph:GEMMAAP_11805"/>
<keyword evidence="3 6" id="KW-0862">Zinc</keyword>
<comment type="catalytic activity">
    <reaction evidence="5 7">
        <text>hydrogencarbonate + H(+) = CO2 + H2O</text>
        <dbReference type="Rhea" id="RHEA:10748"/>
        <dbReference type="ChEBI" id="CHEBI:15377"/>
        <dbReference type="ChEBI" id="CHEBI:15378"/>
        <dbReference type="ChEBI" id="CHEBI:16526"/>
        <dbReference type="ChEBI" id="CHEBI:17544"/>
        <dbReference type="EC" id="4.2.1.1"/>
    </reaction>
</comment>
<dbReference type="EMBL" id="CP011454">
    <property type="protein sequence ID" value="AMW05299.1"/>
    <property type="molecule type" value="Genomic_DNA"/>
</dbReference>
<evidence type="ECO:0000313" key="9">
    <source>
        <dbReference type="Proteomes" id="UP000076404"/>
    </source>
</evidence>
<dbReference type="EC" id="4.2.1.1" evidence="7"/>
<dbReference type="PROSITE" id="PS00704">
    <property type="entry name" value="PROK_CO2_ANHYDRASE_1"/>
    <property type="match status" value="1"/>
</dbReference>
<dbReference type="SMART" id="SM00947">
    <property type="entry name" value="Pro_CA"/>
    <property type="match status" value="1"/>
</dbReference>
<dbReference type="eggNOG" id="COG0288">
    <property type="taxonomic scope" value="Bacteria"/>
</dbReference>